<evidence type="ECO:0008006" key="4">
    <source>
        <dbReference type="Google" id="ProtNLM"/>
    </source>
</evidence>
<dbReference type="AlphaFoldDB" id="A0A9D0ZPC3"/>
<dbReference type="Proteomes" id="UP000824260">
    <property type="component" value="Unassembled WGS sequence"/>
</dbReference>
<protein>
    <recommendedName>
        <fullName evidence="4">Type II secretion system protein GspF domain-containing protein</fullName>
    </recommendedName>
</protein>
<organism evidence="2 3">
    <name type="scientific">Candidatus Pullichristensenella stercorigallinarum</name>
    <dbReference type="NCBI Taxonomy" id="2840909"/>
    <lineage>
        <taxon>Bacteria</taxon>
        <taxon>Bacillati</taxon>
        <taxon>Bacillota</taxon>
        <taxon>Clostridia</taxon>
        <taxon>Candidatus Pullichristensenella</taxon>
    </lineage>
</organism>
<feature type="transmembrane region" description="Helical" evidence="1">
    <location>
        <begin position="7"/>
        <end position="26"/>
    </location>
</feature>
<feature type="transmembrane region" description="Helical" evidence="1">
    <location>
        <begin position="260"/>
        <end position="284"/>
    </location>
</feature>
<name>A0A9D0ZPC3_9FIRM</name>
<dbReference type="EMBL" id="DVFZ01000078">
    <property type="protein sequence ID" value="HIQ82994.1"/>
    <property type="molecule type" value="Genomic_DNA"/>
</dbReference>
<keyword evidence="1" id="KW-1133">Transmembrane helix</keyword>
<accession>A0A9D0ZPC3</accession>
<reference evidence="2" key="1">
    <citation type="submission" date="2020-10" db="EMBL/GenBank/DDBJ databases">
        <authorList>
            <person name="Gilroy R."/>
        </authorList>
    </citation>
    <scope>NUCLEOTIDE SEQUENCE</scope>
    <source>
        <strain evidence="2">ChiSjej6B24-2974</strain>
    </source>
</reference>
<keyword evidence="1" id="KW-0472">Membrane</keyword>
<keyword evidence="1" id="KW-0812">Transmembrane</keyword>
<feature type="transmembrane region" description="Helical" evidence="1">
    <location>
        <begin position="99"/>
        <end position="129"/>
    </location>
</feature>
<sequence>MSLILRLIFAALMSVGLYLVAGRLLYLPPARTRDAIRYPHGKPSFEEQAARLLRPVTALLEKLFPMSEYRRQRYEADFARLGIAIPPQEYMAGQMARSLFLAVLGLAFIPLGIPWLSVLTGIAAILAYFQSTQKLKKRVEALNQAIDAELPRMVGTMECVLGSNRDLIGFFSRYRRVAGKELGRELDVLLTDLQTGNQELALRRMEGRVQSSNLSALIMVLLGVDQGTDQRTSLAILSRDIRTKERELLRRRMEKRPGRIKTACFLLTIEMILMFMVPLVMMIVGTLTEVGF</sequence>
<gene>
    <name evidence="2" type="ORF">IAA52_07810</name>
</gene>
<reference evidence="2" key="2">
    <citation type="journal article" date="2021" name="PeerJ">
        <title>Extensive microbial diversity within the chicken gut microbiome revealed by metagenomics and culture.</title>
        <authorList>
            <person name="Gilroy R."/>
            <person name="Ravi A."/>
            <person name="Getino M."/>
            <person name="Pursley I."/>
            <person name="Horton D.L."/>
            <person name="Alikhan N.F."/>
            <person name="Baker D."/>
            <person name="Gharbi K."/>
            <person name="Hall N."/>
            <person name="Watson M."/>
            <person name="Adriaenssens E.M."/>
            <person name="Foster-Nyarko E."/>
            <person name="Jarju S."/>
            <person name="Secka A."/>
            <person name="Antonio M."/>
            <person name="Oren A."/>
            <person name="Chaudhuri R.R."/>
            <person name="La Ragione R."/>
            <person name="Hildebrand F."/>
            <person name="Pallen M.J."/>
        </authorList>
    </citation>
    <scope>NUCLEOTIDE SEQUENCE</scope>
    <source>
        <strain evidence="2">ChiSjej6B24-2974</strain>
    </source>
</reference>
<comment type="caution">
    <text evidence="2">The sequence shown here is derived from an EMBL/GenBank/DDBJ whole genome shotgun (WGS) entry which is preliminary data.</text>
</comment>
<evidence type="ECO:0000313" key="2">
    <source>
        <dbReference type="EMBL" id="HIQ82994.1"/>
    </source>
</evidence>
<evidence type="ECO:0000313" key="3">
    <source>
        <dbReference type="Proteomes" id="UP000824260"/>
    </source>
</evidence>
<evidence type="ECO:0000256" key="1">
    <source>
        <dbReference type="SAM" id="Phobius"/>
    </source>
</evidence>
<proteinExistence type="predicted"/>